<feature type="non-terminal residue" evidence="1">
    <location>
        <position position="289"/>
    </location>
</feature>
<comment type="caution">
    <text evidence="1">The sequence shown here is derived from an EMBL/GenBank/DDBJ whole genome shotgun (WGS) entry which is preliminary data.</text>
</comment>
<proteinExistence type="predicted"/>
<evidence type="ECO:0000313" key="1">
    <source>
        <dbReference type="EMBL" id="GAH51485.1"/>
    </source>
</evidence>
<dbReference type="EMBL" id="BARU01019335">
    <property type="protein sequence ID" value="GAH51485.1"/>
    <property type="molecule type" value="Genomic_DNA"/>
</dbReference>
<accession>X1H333</accession>
<organism evidence="1">
    <name type="scientific">marine sediment metagenome</name>
    <dbReference type="NCBI Taxonomy" id="412755"/>
    <lineage>
        <taxon>unclassified sequences</taxon>
        <taxon>metagenomes</taxon>
        <taxon>ecological metagenomes</taxon>
    </lineage>
</organism>
<dbReference type="InterPro" id="IPR013784">
    <property type="entry name" value="Carb-bd-like_fold"/>
</dbReference>
<dbReference type="Gene3D" id="2.60.40.1120">
    <property type="entry name" value="Carboxypeptidase-like, regulatory domain"/>
    <property type="match status" value="3"/>
</dbReference>
<dbReference type="InterPro" id="IPR008969">
    <property type="entry name" value="CarboxyPept-like_regulatory"/>
</dbReference>
<dbReference type="AlphaFoldDB" id="X1H333"/>
<sequence>NQGHRDGNDTYTNSSGYYKINVAPGTIDLDFSANGYYSESTDYYTIGENETIYVNISLYPHPLENSTVCGYVTNEITDQPIENAYVDLYWKDNQGHHDWNDTYTNSSGYYKINVAAGTIDLDFYANGYYSESTDYYTIGENETIYVNISLLPHLPENSTVCGYVTNVITDQPIDNVNVYLHWEDNQGHHDWNDTYTNSSGYYKINVAAGTIDLDFSTNGYYYESTDYYTIGENETIYVNISLYPHLPENSTVCGYVTNVITDKPIENANVDLYWKDNQGHHDWNDTYTN</sequence>
<dbReference type="GO" id="GO:0030246">
    <property type="term" value="F:carbohydrate binding"/>
    <property type="evidence" value="ECO:0007669"/>
    <property type="project" value="InterPro"/>
</dbReference>
<protein>
    <recommendedName>
        <fullName evidence="2">Carboxypeptidase regulatory-like domain-containing protein</fullName>
    </recommendedName>
</protein>
<feature type="non-terminal residue" evidence="1">
    <location>
        <position position="1"/>
    </location>
</feature>
<gene>
    <name evidence="1" type="ORF">S03H2_31847</name>
</gene>
<reference evidence="1" key="1">
    <citation type="journal article" date="2014" name="Front. Microbiol.">
        <title>High frequency of phylogenetically diverse reductive dehalogenase-homologous genes in deep subseafloor sedimentary metagenomes.</title>
        <authorList>
            <person name="Kawai M."/>
            <person name="Futagami T."/>
            <person name="Toyoda A."/>
            <person name="Takaki Y."/>
            <person name="Nishi S."/>
            <person name="Hori S."/>
            <person name="Arai W."/>
            <person name="Tsubouchi T."/>
            <person name="Morono Y."/>
            <person name="Uchiyama I."/>
            <person name="Ito T."/>
            <person name="Fujiyama A."/>
            <person name="Inagaki F."/>
            <person name="Takami H."/>
        </authorList>
    </citation>
    <scope>NUCLEOTIDE SEQUENCE</scope>
    <source>
        <strain evidence="1">Expedition CK06-06</strain>
    </source>
</reference>
<name>X1H333_9ZZZZ</name>
<dbReference type="Pfam" id="PF13620">
    <property type="entry name" value="CarboxypepD_reg"/>
    <property type="match status" value="2"/>
</dbReference>
<evidence type="ECO:0008006" key="2">
    <source>
        <dbReference type="Google" id="ProtNLM"/>
    </source>
</evidence>
<dbReference type="SUPFAM" id="SSF49452">
    <property type="entry name" value="Starch-binding domain-like"/>
    <property type="match status" value="1"/>
</dbReference>
<dbReference type="SUPFAM" id="SSF49464">
    <property type="entry name" value="Carboxypeptidase regulatory domain-like"/>
    <property type="match status" value="2"/>
</dbReference>